<reference evidence="2 3" key="2">
    <citation type="submission" date="2019-01" db="EMBL/GenBank/DDBJ databases">
        <title>Motilimonas pumilus sp. nov., isolated from the gut of sea cucumber (Apostichopus japonicus).</title>
        <authorList>
            <person name="Wang F.-Q."/>
            <person name="Ren L.-H."/>
            <person name="Lin Y.-W."/>
            <person name="Sun G.-H."/>
            <person name="Du Z.-J."/>
            <person name="Zhao J.-X."/>
            <person name="Liu X.-J."/>
            <person name="Liu L.-J."/>
        </authorList>
    </citation>
    <scope>NUCLEOTIDE SEQUENCE [LARGE SCALE GENOMIC DNA]</scope>
    <source>
        <strain evidence="2 3">PLHSC7-2</strain>
    </source>
</reference>
<dbReference type="Pfam" id="PF13590">
    <property type="entry name" value="DUF4136"/>
    <property type="match status" value="1"/>
</dbReference>
<organism evidence="2 3">
    <name type="scientific">Motilimonas pumila</name>
    <dbReference type="NCBI Taxonomy" id="2303987"/>
    <lineage>
        <taxon>Bacteria</taxon>
        <taxon>Pseudomonadati</taxon>
        <taxon>Pseudomonadota</taxon>
        <taxon>Gammaproteobacteria</taxon>
        <taxon>Alteromonadales</taxon>
        <taxon>Alteromonadales genera incertae sedis</taxon>
        <taxon>Motilimonas</taxon>
    </lineage>
</organism>
<dbReference type="OrthoDB" id="6213786at2"/>
<gene>
    <name evidence="2" type="ORF">D1Z90_02370</name>
</gene>
<comment type="caution">
    <text evidence="2">The sequence shown here is derived from an EMBL/GenBank/DDBJ whole genome shotgun (WGS) entry which is preliminary data.</text>
</comment>
<keyword evidence="3" id="KW-1185">Reference proteome</keyword>
<dbReference type="RefSeq" id="WP_119909118.1">
    <property type="nucleotide sequence ID" value="NZ_QZCH01000001.1"/>
</dbReference>
<evidence type="ECO:0000313" key="2">
    <source>
        <dbReference type="EMBL" id="RJG51594.1"/>
    </source>
</evidence>
<evidence type="ECO:0000259" key="1">
    <source>
        <dbReference type="Pfam" id="PF13590"/>
    </source>
</evidence>
<evidence type="ECO:0000313" key="3">
    <source>
        <dbReference type="Proteomes" id="UP000283255"/>
    </source>
</evidence>
<reference evidence="2 3" key="1">
    <citation type="submission" date="2018-09" db="EMBL/GenBank/DDBJ databases">
        <authorList>
            <person name="Wang F."/>
        </authorList>
    </citation>
    <scope>NUCLEOTIDE SEQUENCE [LARGE SCALE GENOMIC DNA]</scope>
    <source>
        <strain evidence="2 3">PLHSC7-2</strain>
    </source>
</reference>
<dbReference type="Gene3D" id="3.30.160.670">
    <property type="match status" value="1"/>
</dbReference>
<name>A0A418YKU8_9GAMM</name>
<protein>
    <submittedName>
        <fullName evidence="2">DUF4136 domain-containing protein</fullName>
    </submittedName>
</protein>
<sequence length="200" mass="21707">MKTLHKLATSVCALSLVAACSKEPSAEPMSEAQKKDQQMQRVTIVSDAQPGQTIPAFNTYSFVDKVNVVIDDPRIDTKQVQQEVRDAIALVMQAKGYSYEPKSENADLVMGFLFSLESGLADADLTRLFGMSAGVVGIGSEGRYEKATLVLGVMSPNTEQLLWKSMVQGFADFEKPKQDKTGRADAVVGKMLENLPQAGQ</sequence>
<dbReference type="InterPro" id="IPR025411">
    <property type="entry name" value="DUF4136"/>
</dbReference>
<proteinExistence type="predicted"/>
<dbReference type="PROSITE" id="PS51257">
    <property type="entry name" value="PROKAR_LIPOPROTEIN"/>
    <property type="match status" value="1"/>
</dbReference>
<dbReference type="EMBL" id="QZCH01000001">
    <property type="protein sequence ID" value="RJG51594.1"/>
    <property type="molecule type" value="Genomic_DNA"/>
</dbReference>
<feature type="domain" description="DUF4136" evidence="1">
    <location>
        <begin position="45"/>
        <end position="196"/>
    </location>
</feature>
<dbReference type="Proteomes" id="UP000283255">
    <property type="component" value="Unassembled WGS sequence"/>
</dbReference>
<dbReference type="AlphaFoldDB" id="A0A418YKU8"/>
<accession>A0A418YKU8</accession>